<proteinExistence type="predicted"/>
<dbReference type="Pfam" id="PF00933">
    <property type="entry name" value="Glyco_hydro_3"/>
    <property type="match status" value="1"/>
</dbReference>
<dbReference type="InterPro" id="IPR036962">
    <property type="entry name" value="Glyco_hydro_3_N_sf"/>
</dbReference>
<dbReference type="STRING" id="22663.A0A2I0L7B4"/>
<comment type="caution">
    <text evidence="5">The sequence shown here is derived from an EMBL/GenBank/DDBJ whole genome shotgun (WGS) entry which is preliminary data.</text>
</comment>
<feature type="region of interest" description="Disordered" evidence="2">
    <location>
        <begin position="450"/>
        <end position="484"/>
    </location>
</feature>
<dbReference type="GO" id="GO:0008422">
    <property type="term" value="F:beta-glucosidase activity"/>
    <property type="evidence" value="ECO:0007669"/>
    <property type="project" value="TreeGrafter"/>
</dbReference>
<feature type="domain" description="Glycoside hydrolase family 3 N-terminal" evidence="3">
    <location>
        <begin position="53"/>
        <end position="129"/>
    </location>
</feature>
<dbReference type="PANTHER" id="PTHR30620:SF33">
    <property type="entry name" value="BETA-D-GLUCAN EXOHYDROLASE-LIKE PROTEIN-RELATED"/>
    <property type="match status" value="1"/>
</dbReference>
<dbReference type="SUPFAM" id="SSF51445">
    <property type="entry name" value="(Trans)glycosidases"/>
    <property type="match status" value="1"/>
</dbReference>
<evidence type="ECO:0000313" key="6">
    <source>
        <dbReference type="Proteomes" id="UP000233551"/>
    </source>
</evidence>
<accession>A0A2I0L7B4</accession>
<evidence type="ECO:0000259" key="3">
    <source>
        <dbReference type="Pfam" id="PF00933"/>
    </source>
</evidence>
<dbReference type="PANTHER" id="PTHR30620">
    <property type="entry name" value="PERIPLASMIC BETA-GLUCOSIDASE-RELATED"/>
    <property type="match status" value="1"/>
</dbReference>
<dbReference type="EMBL" id="PGOL01000132">
    <property type="protein sequence ID" value="PKI76006.1"/>
    <property type="molecule type" value="Genomic_DNA"/>
</dbReference>
<reference evidence="5 6" key="1">
    <citation type="submission" date="2017-11" db="EMBL/GenBank/DDBJ databases">
        <title>De-novo sequencing of pomegranate (Punica granatum L.) genome.</title>
        <authorList>
            <person name="Akparov Z."/>
            <person name="Amiraslanov A."/>
            <person name="Hajiyeva S."/>
            <person name="Abbasov M."/>
            <person name="Kaur K."/>
            <person name="Hamwieh A."/>
            <person name="Solovyev V."/>
            <person name="Salamov A."/>
            <person name="Braich B."/>
            <person name="Kosarev P."/>
            <person name="Mahmoud A."/>
            <person name="Hajiyev E."/>
            <person name="Babayeva S."/>
            <person name="Izzatullayeva V."/>
            <person name="Mammadov A."/>
            <person name="Mammadov A."/>
            <person name="Sharifova S."/>
            <person name="Ojaghi J."/>
            <person name="Eynullazada K."/>
            <person name="Bayramov B."/>
            <person name="Abdulazimova A."/>
            <person name="Shahmuradov I."/>
        </authorList>
    </citation>
    <scope>NUCLEOTIDE SEQUENCE [LARGE SCALE GENOMIC DNA]</scope>
    <source>
        <strain evidence="6">cv. AG2017</strain>
        <tissue evidence="5">Leaf</tissue>
    </source>
</reference>
<dbReference type="InterPro" id="IPR051915">
    <property type="entry name" value="Cellulose_Degrad_GH3"/>
</dbReference>
<keyword evidence="1" id="KW-0378">Hydrolase</keyword>
<dbReference type="Proteomes" id="UP000233551">
    <property type="component" value="Unassembled WGS sequence"/>
</dbReference>
<dbReference type="InterPro" id="IPR017853">
    <property type="entry name" value="GH"/>
</dbReference>
<feature type="domain" description="Enhancer of polycomb-like N-terminal" evidence="4">
    <location>
        <begin position="347"/>
        <end position="436"/>
    </location>
</feature>
<dbReference type="AlphaFoldDB" id="A0A2I0L7B4"/>
<protein>
    <recommendedName>
        <fullName evidence="7">Enhancer of polycomb-like protein</fullName>
    </recommendedName>
</protein>
<gene>
    <name evidence="5" type="ORF">CRG98_003556</name>
</gene>
<dbReference type="Pfam" id="PF10513">
    <property type="entry name" value="EPL1"/>
    <property type="match status" value="1"/>
</dbReference>
<organism evidence="5 6">
    <name type="scientific">Punica granatum</name>
    <name type="common">Pomegranate</name>
    <dbReference type="NCBI Taxonomy" id="22663"/>
    <lineage>
        <taxon>Eukaryota</taxon>
        <taxon>Viridiplantae</taxon>
        <taxon>Streptophyta</taxon>
        <taxon>Embryophyta</taxon>
        <taxon>Tracheophyta</taxon>
        <taxon>Spermatophyta</taxon>
        <taxon>Magnoliopsida</taxon>
        <taxon>eudicotyledons</taxon>
        <taxon>Gunneridae</taxon>
        <taxon>Pentapetalae</taxon>
        <taxon>rosids</taxon>
        <taxon>malvids</taxon>
        <taxon>Myrtales</taxon>
        <taxon>Lythraceae</taxon>
        <taxon>Punica</taxon>
    </lineage>
</organism>
<evidence type="ECO:0000256" key="1">
    <source>
        <dbReference type="ARBA" id="ARBA00022801"/>
    </source>
</evidence>
<dbReference type="GO" id="GO:0009251">
    <property type="term" value="P:glucan catabolic process"/>
    <property type="evidence" value="ECO:0007669"/>
    <property type="project" value="TreeGrafter"/>
</dbReference>
<evidence type="ECO:0008006" key="7">
    <source>
        <dbReference type="Google" id="ProtNLM"/>
    </source>
</evidence>
<name>A0A2I0L7B4_PUNGR</name>
<evidence type="ECO:0000256" key="2">
    <source>
        <dbReference type="SAM" id="MobiDB-lite"/>
    </source>
</evidence>
<dbReference type="Gene3D" id="3.20.20.300">
    <property type="entry name" value="Glycoside hydrolase, family 3, N-terminal domain"/>
    <property type="match status" value="1"/>
</dbReference>
<dbReference type="InterPro" id="IPR019542">
    <property type="entry name" value="Enhancer_polycomb-like_N"/>
</dbReference>
<keyword evidence="6" id="KW-1185">Reference proteome</keyword>
<dbReference type="InterPro" id="IPR001764">
    <property type="entry name" value="Glyco_hydro_3_N"/>
</dbReference>
<evidence type="ECO:0000259" key="4">
    <source>
        <dbReference type="Pfam" id="PF10513"/>
    </source>
</evidence>
<evidence type="ECO:0000313" key="5">
    <source>
        <dbReference type="EMBL" id="PKI76006.1"/>
    </source>
</evidence>
<sequence>MDGSNGNVTVDHYHHYSKIVGRMASIITVLQGLPPAEHPKGHPFVIGRNDMINKLGFKGFINSDWRGIDKIEEGADYRICADLGINAGIDMVLGPLDLIKFQEDSMSLVEAGELPISRIDDTMERLLRVKFAAGIFEQPLSDRSLLDLIGCKPHREIVREAVRKSLVPLKNGKALDMIDLDKKKYEIHFSRRPKGLKAKGIKADTCVPFRGLALVVKSASCSEDSGSIHFGIFLKHHPVPSPCVNNLTDEQINNDDDVELSGDRTSLPSNTKSVIDTLGGRLVLHLPLRTLKSDGRSASSRHCMNTHGIEAPVLLEPSALREWFLVVKREGLTRDLYKECFDQNKQVVSPTSSAAATVKIIHVPGVREVPDYEDTHLSTFSRPISRALAKRTANYDMDCEDEGWLQRFNSKQRSFQHREDLEEETFELMIDAFEKTFKWQVGKQQKHISLSIRENQGDTSEDDDSMTNSLHPGDNDAAEDVPNQ</sequence>